<comment type="similarity">
    <text evidence="7">Belongs to the major facilitator superfamily. Proton-dependent oligopeptide transporter (POT/PTR) (TC 2.A.17) family.</text>
</comment>
<feature type="transmembrane region" description="Helical" evidence="8">
    <location>
        <begin position="118"/>
        <end position="144"/>
    </location>
</feature>
<protein>
    <submittedName>
        <fullName evidence="9">Di-/tripeptide transporter</fullName>
    </submittedName>
</protein>
<feature type="transmembrane region" description="Helical" evidence="8">
    <location>
        <begin position="63"/>
        <end position="84"/>
    </location>
</feature>
<evidence type="ECO:0000256" key="4">
    <source>
        <dbReference type="ARBA" id="ARBA00022692"/>
    </source>
</evidence>
<dbReference type="CDD" id="cd17346">
    <property type="entry name" value="MFS_DtpA_like"/>
    <property type="match status" value="1"/>
</dbReference>
<evidence type="ECO:0000256" key="1">
    <source>
        <dbReference type="ARBA" id="ARBA00004651"/>
    </source>
</evidence>
<dbReference type="KEGG" id="sfk:KY5_3226"/>
<keyword evidence="4 7" id="KW-0812">Transmembrane</keyword>
<feature type="transmembrane region" description="Helical" evidence="8">
    <location>
        <begin position="286"/>
        <end position="305"/>
    </location>
</feature>
<evidence type="ECO:0000313" key="9">
    <source>
        <dbReference type="EMBL" id="ATL28244.1"/>
    </source>
</evidence>
<evidence type="ECO:0000313" key="10">
    <source>
        <dbReference type="Proteomes" id="UP000221011"/>
    </source>
</evidence>
<keyword evidence="2 7" id="KW-0813">Transport</keyword>
<sequence length="498" mass="53384">MASSLTKDSASTPGSEKTFFGHPRGLATLFMTEMWERYSFYGMKALLPLYLIAPGGMNMSATTATAIYSVYMSMVYLLAMPGGWMADRFWGPRKTVIIGASVVILGHITLALPSSVTFFAGLALVALGSGLLKANISVMVGHLYKGPEDPRRDGGFTLFYIGINLGAFFAPLSIGTVGENVNWHLGFALAALGMALGLAQFVLGSRHLSGESSVVSQPATPEQRSRALRNGLIWLIVAAALYTMLGVTGNFADWALMPLIVAGLVIPVVVLARMKRDKELTQLEQAKLSGYVWFFVVAAVFWMIYDQNGSTLSIFGKTQTTNSLLGFDFPTSWYQSLNPIFIMALAPVVASAWLWLNKRGKEPSTAVKFASSLTLIGISFAVFLIPLIDTANNGGKVSPMWLVSIYFIQTVGELCLSPVGLSLTTKMAPAKYSAQMMGVWFLAVTAGDSVTGLLTSPQLGVDLNTSGAVAVEAVIAILAGFGIWTSRKKVKELMGSVN</sequence>
<feature type="transmembrane region" description="Helical" evidence="8">
    <location>
        <begin position="369"/>
        <end position="388"/>
    </location>
</feature>
<feature type="transmembrane region" description="Helical" evidence="8">
    <location>
        <begin position="466"/>
        <end position="484"/>
    </location>
</feature>
<dbReference type="EMBL" id="CP022685">
    <property type="protein sequence ID" value="ATL28244.1"/>
    <property type="molecule type" value="Genomic_DNA"/>
</dbReference>
<accession>A0A291Q9Y1</accession>
<dbReference type="RefSeq" id="WP_098242934.1">
    <property type="nucleotide sequence ID" value="NZ_CP022685.1"/>
</dbReference>
<feature type="transmembrane region" description="Helical" evidence="8">
    <location>
        <begin position="231"/>
        <end position="248"/>
    </location>
</feature>
<proteinExistence type="inferred from homology"/>
<dbReference type="InterPro" id="IPR036259">
    <property type="entry name" value="MFS_trans_sf"/>
</dbReference>
<feature type="transmembrane region" description="Helical" evidence="8">
    <location>
        <begin position="436"/>
        <end position="454"/>
    </location>
</feature>
<dbReference type="PROSITE" id="PS01022">
    <property type="entry name" value="PTR2_1"/>
    <property type="match status" value="1"/>
</dbReference>
<keyword evidence="10" id="KW-1185">Reference proteome</keyword>
<dbReference type="GO" id="GO:0005886">
    <property type="term" value="C:plasma membrane"/>
    <property type="evidence" value="ECO:0007669"/>
    <property type="project" value="UniProtKB-SubCell"/>
</dbReference>
<reference evidence="9 10" key="1">
    <citation type="submission" date="2017-08" db="EMBL/GenBank/DDBJ databases">
        <title>Complete Genome Sequence of Streptomyces formicae KY5, the formicamycin producer.</title>
        <authorList>
            <person name="Holmes N.A."/>
            <person name="Devine R."/>
            <person name="Qin Z."/>
            <person name="Seipke R.F."/>
            <person name="Wilkinson B."/>
            <person name="Hutchings M.I."/>
        </authorList>
    </citation>
    <scope>NUCLEOTIDE SEQUENCE [LARGE SCALE GENOMIC DNA]</scope>
    <source>
        <strain evidence="9 10">KY5</strain>
    </source>
</reference>
<dbReference type="InterPro" id="IPR050171">
    <property type="entry name" value="MFS_Transporters"/>
</dbReference>
<dbReference type="SUPFAM" id="SSF103473">
    <property type="entry name" value="MFS general substrate transporter"/>
    <property type="match status" value="2"/>
</dbReference>
<keyword evidence="6 8" id="KW-0472">Membrane</keyword>
<feature type="transmembrane region" description="Helical" evidence="8">
    <location>
        <begin position="38"/>
        <end position="57"/>
    </location>
</feature>
<dbReference type="PANTHER" id="PTHR23517:SF15">
    <property type="entry name" value="PROTON-DEPENDENT OLIGOPEPTIDE FAMILY TRANSPORT PROTEIN"/>
    <property type="match status" value="1"/>
</dbReference>
<dbReference type="InterPro" id="IPR000109">
    <property type="entry name" value="POT_fam"/>
</dbReference>
<dbReference type="AlphaFoldDB" id="A0A291Q9Y1"/>
<name>A0A291Q9Y1_9ACTN</name>
<keyword evidence="5 8" id="KW-1133">Transmembrane helix</keyword>
<dbReference type="GO" id="GO:0006857">
    <property type="term" value="P:oligopeptide transport"/>
    <property type="evidence" value="ECO:0007669"/>
    <property type="project" value="InterPro"/>
</dbReference>
<feature type="transmembrane region" description="Helical" evidence="8">
    <location>
        <begin position="96"/>
        <end position="112"/>
    </location>
</feature>
<feature type="transmembrane region" description="Helical" evidence="8">
    <location>
        <begin position="156"/>
        <end position="177"/>
    </location>
</feature>
<evidence type="ECO:0000256" key="2">
    <source>
        <dbReference type="ARBA" id="ARBA00022448"/>
    </source>
</evidence>
<feature type="transmembrane region" description="Helical" evidence="8">
    <location>
        <begin position="337"/>
        <end position="357"/>
    </location>
</feature>
<comment type="subcellular location">
    <subcellularLocation>
        <location evidence="1">Cell membrane</location>
        <topology evidence="1">Multi-pass membrane protein</topology>
    </subcellularLocation>
    <subcellularLocation>
        <location evidence="7">Membrane</location>
        <topology evidence="7">Multi-pass membrane protein</topology>
    </subcellularLocation>
</comment>
<gene>
    <name evidence="9" type="ORF">KY5_3226</name>
</gene>
<dbReference type="PROSITE" id="PS01023">
    <property type="entry name" value="PTR2_2"/>
    <property type="match status" value="1"/>
</dbReference>
<dbReference type="NCBIfam" id="TIGR00924">
    <property type="entry name" value="yjdL_sub1_fam"/>
    <property type="match status" value="1"/>
</dbReference>
<feature type="transmembrane region" description="Helical" evidence="8">
    <location>
        <begin position="183"/>
        <end position="203"/>
    </location>
</feature>
<evidence type="ECO:0000256" key="5">
    <source>
        <dbReference type="ARBA" id="ARBA00022989"/>
    </source>
</evidence>
<dbReference type="PANTHER" id="PTHR23517">
    <property type="entry name" value="RESISTANCE PROTEIN MDTM, PUTATIVE-RELATED-RELATED"/>
    <property type="match status" value="1"/>
</dbReference>
<evidence type="ECO:0000256" key="8">
    <source>
        <dbReference type="SAM" id="Phobius"/>
    </source>
</evidence>
<keyword evidence="3" id="KW-1003">Cell membrane</keyword>
<dbReference type="Pfam" id="PF00854">
    <property type="entry name" value="PTR2"/>
    <property type="match status" value="1"/>
</dbReference>
<dbReference type="InterPro" id="IPR018456">
    <property type="entry name" value="PTR2_symporter_CS"/>
</dbReference>
<organism evidence="9 10">
    <name type="scientific">Streptomyces formicae</name>
    <dbReference type="NCBI Taxonomy" id="1616117"/>
    <lineage>
        <taxon>Bacteria</taxon>
        <taxon>Bacillati</taxon>
        <taxon>Actinomycetota</taxon>
        <taxon>Actinomycetes</taxon>
        <taxon>Kitasatosporales</taxon>
        <taxon>Streptomycetaceae</taxon>
        <taxon>Streptomyces</taxon>
    </lineage>
</organism>
<feature type="transmembrane region" description="Helical" evidence="8">
    <location>
        <begin position="254"/>
        <end position="274"/>
    </location>
</feature>
<dbReference type="Proteomes" id="UP000221011">
    <property type="component" value="Chromosome"/>
</dbReference>
<evidence type="ECO:0000256" key="3">
    <source>
        <dbReference type="ARBA" id="ARBA00022475"/>
    </source>
</evidence>
<evidence type="ECO:0000256" key="6">
    <source>
        <dbReference type="ARBA" id="ARBA00023136"/>
    </source>
</evidence>
<feature type="transmembrane region" description="Helical" evidence="8">
    <location>
        <begin position="400"/>
        <end position="424"/>
    </location>
</feature>
<dbReference type="Gene3D" id="1.20.1250.20">
    <property type="entry name" value="MFS general substrate transporter like domains"/>
    <property type="match status" value="1"/>
</dbReference>
<dbReference type="GO" id="GO:1904680">
    <property type="term" value="F:peptide transmembrane transporter activity"/>
    <property type="evidence" value="ECO:0007669"/>
    <property type="project" value="InterPro"/>
</dbReference>
<evidence type="ECO:0000256" key="7">
    <source>
        <dbReference type="RuleBase" id="RU003755"/>
    </source>
</evidence>
<dbReference type="InterPro" id="IPR005279">
    <property type="entry name" value="Dipep/tripep_permease"/>
</dbReference>